<sequence>MSIERLSLSAINPIAATGIASSGALVGATAKAVAFEVLGRLGDQFLQAAAQGPGIAGQPYPIGDWAEALGGQLGATPLQTLELERGLGALAGALASDMASLADGRTLDRLDAALVALGDAALPADASTLAQGFEDLASHIAQAR</sequence>
<accession>A0A7W7NVZ9</accession>
<organism evidence="1 2">
    <name type="scientific">Novosphingobium chloroacetimidivorans</name>
    <dbReference type="NCBI Taxonomy" id="1428314"/>
    <lineage>
        <taxon>Bacteria</taxon>
        <taxon>Pseudomonadati</taxon>
        <taxon>Pseudomonadota</taxon>
        <taxon>Alphaproteobacteria</taxon>
        <taxon>Sphingomonadales</taxon>
        <taxon>Sphingomonadaceae</taxon>
        <taxon>Novosphingobium</taxon>
    </lineage>
</organism>
<keyword evidence="1" id="KW-0808">Transferase</keyword>
<evidence type="ECO:0000313" key="2">
    <source>
        <dbReference type="Proteomes" id="UP000555448"/>
    </source>
</evidence>
<name>A0A7W7NVZ9_9SPHN</name>
<reference evidence="1 2" key="1">
    <citation type="submission" date="2020-08" db="EMBL/GenBank/DDBJ databases">
        <title>Functional genomics of gut bacteria from endangered species of beetles.</title>
        <authorList>
            <person name="Carlos-Shanley C."/>
        </authorList>
    </citation>
    <scope>NUCLEOTIDE SEQUENCE [LARGE SCALE GENOMIC DNA]</scope>
    <source>
        <strain evidence="1 2">S00245</strain>
    </source>
</reference>
<comment type="caution">
    <text evidence="1">The sequence shown here is derived from an EMBL/GenBank/DDBJ whole genome shotgun (WGS) entry which is preliminary data.</text>
</comment>
<keyword evidence="1" id="KW-0489">Methyltransferase</keyword>
<evidence type="ECO:0000313" key="1">
    <source>
        <dbReference type="EMBL" id="MBB4858831.1"/>
    </source>
</evidence>
<dbReference type="GO" id="GO:0032259">
    <property type="term" value="P:methylation"/>
    <property type="evidence" value="ECO:0007669"/>
    <property type="project" value="UniProtKB-KW"/>
</dbReference>
<dbReference type="GO" id="GO:0008168">
    <property type="term" value="F:methyltransferase activity"/>
    <property type="evidence" value="ECO:0007669"/>
    <property type="project" value="UniProtKB-KW"/>
</dbReference>
<dbReference type="RefSeq" id="WP_184244878.1">
    <property type="nucleotide sequence ID" value="NZ_JACHLR010000008.1"/>
</dbReference>
<dbReference type="EMBL" id="JACHLR010000008">
    <property type="protein sequence ID" value="MBB4858831.1"/>
    <property type="molecule type" value="Genomic_DNA"/>
</dbReference>
<protein>
    <submittedName>
        <fullName evidence="1">Tetrahydromethanopterin S-methyltransferase subunit E</fullName>
    </submittedName>
</protein>
<dbReference type="Proteomes" id="UP000555448">
    <property type="component" value="Unassembled WGS sequence"/>
</dbReference>
<dbReference type="AlphaFoldDB" id="A0A7W7NVZ9"/>
<proteinExistence type="predicted"/>
<keyword evidence="2" id="KW-1185">Reference proteome</keyword>
<gene>
    <name evidence="1" type="ORF">HNO88_002157</name>
</gene>